<organism evidence="1 2">
    <name type="scientific">Clytia hemisphaerica</name>
    <dbReference type="NCBI Taxonomy" id="252671"/>
    <lineage>
        <taxon>Eukaryota</taxon>
        <taxon>Metazoa</taxon>
        <taxon>Cnidaria</taxon>
        <taxon>Hydrozoa</taxon>
        <taxon>Hydroidolina</taxon>
        <taxon>Leptothecata</taxon>
        <taxon>Obeliida</taxon>
        <taxon>Clytiidae</taxon>
        <taxon>Clytia</taxon>
    </lineage>
</organism>
<protein>
    <submittedName>
        <fullName evidence="1">Uncharacterized protein</fullName>
    </submittedName>
</protein>
<accession>A0A7M5V666</accession>
<keyword evidence="2" id="KW-1185">Reference proteome</keyword>
<evidence type="ECO:0000313" key="1">
    <source>
        <dbReference type="EnsemblMetazoa" id="CLYHEMP010486.1"/>
    </source>
</evidence>
<reference evidence="1" key="1">
    <citation type="submission" date="2021-01" db="UniProtKB">
        <authorList>
            <consortium name="EnsemblMetazoa"/>
        </authorList>
    </citation>
    <scope>IDENTIFICATION</scope>
</reference>
<dbReference type="AlphaFoldDB" id="A0A7M5V666"/>
<sequence length="115" mass="13844">LIFFVFIYRKNRKYNIKNEKSKFFKNFLLQKQVARRTIQSFFSNLVKKNVSNQRTLLVGFHGDTCGAIACRCTTFKGQEKEMCDQLQNQFGPMFHYCERFLRKVHLFRSEEDLQK</sequence>
<dbReference type="EnsemblMetazoa" id="CLYHEMT010486.1">
    <property type="protein sequence ID" value="CLYHEMP010486.1"/>
    <property type="gene ID" value="CLYHEMG010486"/>
</dbReference>
<proteinExistence type="predicted"/>
<dbReference type="Proteomes" id="UP000594262">
    <property type="component" value="Unplaced"/>
</dbReference>
<name>A0A7M5V666_9CNID</name>
<evidence type="ECO:0000313" key="2">
    <source>
        <dbReference type="Proteomes" id="UP000594262"/>
    </source>
</evidence>